<reference evidence="1" key="1">
    <citation type="submission" date="2022-07" db="EMBL/GenBank/DDBJ databases">
        <title>Marinobacter iranensis a new bacterium isolate from a hipersaline lake in Iran.</title>
        <authorList>
            <person name="Mohammad A.M.A."/>
            <person name="Cristina S.-P."/>
            <person name="Antonio V."/>
        </authorList>
    </citation>
    <scope>NUCLEOTIDE SEQUENCE</scope>
    <source>
        <strain evidence="1">71-i</strain>
    </source>
</reference>
<proteinExistence type="predicted"/>
<evidence type="ECO:0000313" key="2">
    <source>
        <dbReference type="Proteomes" id="UP001143391"/>
    </source>
</evidence>
<accession>A0ABT5YGG6</accession>
<dbReference type="Proteomes" id="UP001143391">
    <property type="component" value="Unassembled WGS sequence"/>
</dbReference>
<name>A0ABT5YGG6_9GAMM</name>
<dbReference type="RefSeq" id="WP_275710369.1">
    <property type="nucleotide sequence ID" value="NZ_JANCMW010000025.1"/>
</dbReference>
<gene>
    <name evidence="1" type="ORF">NLU14_21175</name>
</gene>
<evidence type="ECO:0000313" key="1">
    <source>
        <dbReference type="EMBL" id="MDF0752745.1"/>
    </source>
</evidence>
<dbReference type="EMBL" id="JANCMW010000025">
    <property type="protein sequence ID" value="MDF0752745.1"/>
    <property type="molecule type" value="Genomic_DNA"/>
</dbReference>
<keyword evidence="2" id="KW-1185">Reference proteome</keyword>
<organism evidence="1 2">
    <name type="scientific">Marinobacter iranensis</name>
    <dbReference type="NCBI Taxonomy" id="2962607"/>
    <lineage>
        <taxon>Bacteria</taxon>
        <taxon>Pseudomonadati</taxon>
        <taxon>Pseudomonadota</taxon>
        <taxon>Gammaproteobacteria</taxon>
        <taxon>Pseudomonadales</taxon>
        <taxon>Marinobacteraceae</taxon>
        <taxon>Marinobacter</taxon>
    </lineage>
</organism>
<comment type="caution">
    <text evidence="1">The sequence shown here is derived from an EMBL/GenBank/DDBJ whole genome shotgun (WGS) entry which is preliminary data.</text>
</comment>
<protein>
    <submittedName>
        <fullName evidence="1">Uncharacterized protein</fullName>
    </submittedName>
</protein>
<sequence>MTQCVFESLFEVAIPIVGGQQGGLVLPQVAFHHFAIFDLGDPVAQGVVAVFDGVVRGLHLLEPALAAIVVDGDVSAGGLLAQAAVAIVGVAGVALALQLVTQVVAGGNTRDASPGAGGQGAVTVVVVLVLLHQLAVPGYPRQAVAVIVLIAVLVDRAVRQGFGFTNDLANVVVGQFVVEGRSLIQLGADVSDFPVAVVAKRFVQGAVVQAYRQAVICMATDGEAVDAG</sequence>